<organism evidence="13 15">
    <name type="scientific">Culter alburnus</name>
    <name type="common">Topmouth culter</name>
    <dbReference type="NCBI Taxonomy" id="194366"/>
    <lineage>
        <taxon>Eukaryota</taxon>
        <taxon>Metazoa</taxon>
        <taxon>Chordata</taxon>
        <taxon>Craniata</taxon>
        <taxon>Vertebrata</taxon>
        <taxon>Euteleostomi</taxon>
        <taxon>Actinopterygii</taxon>
        <taxon>Neopterygii</taxon>
        <taxon>Teleostei</taxon>
        <taxon>Ostariophysi</taxon>
        <taxon>Cypriniformes</taxon>
        <taxon>Xenocyprididae</taxon>
        <taxon>Xenocypridinae</taxon>
        <taxon>Culter</taxon>
    </lineage>
</organism>
<evidence type="ECO:0000259" key="12">
    <source>
        <dbReference type="Pfam" id="PF15867"/>
    </source>
</evidence>
<evidence type="ECO:0000256" key="2">
    <source>
        <dbReference type="ARBA" id="ARBA00004230"/>
    </source>
</evidence>
<dbReference type="GO" id="GO:0036159">
    <property type="term" value="P:inner dynein arm assembly"/>
    <property type="evidence" value="ECO:0007669"/>
    <property type="project" value="TreeGrafter"/>
</dbReference>
<evidence type="ECO:0000259" key="11">
    <source>
        <dbReference type="Pfam" id="PF13877"/>
    </source>
</evidence>
<dbReference type="Pfam" id="PF13877">
    <property type="entry name" value="RPAP3_C"/>
    <property type="match status" value="1"/>
</dbReference>
<dbReference type="GO" id="GO:0005576">
    <property type="term" value="C:extracellular region"/>
    <property type="evidence" value="ECO:0007669"/>
    <property type="project" value="GOC"/>
</dbReference>
<dbReference type="GO" id="GO:0031514">
    <property type="term" value="C:motile cilium"/>
    <property type="evidence" value="ECO:0007669"/>
    <property type="project" value="UniProtKB-SubCell"/>
</dbReference>
<keyword evidence="15" id="KW-1185">Reference proteome</keyword>
<dbReference type="InterPro" id="IPR031733">
    <property type="entry name" value="Dynein_attach_N"/>
</dbReference>
<protein>
    <recommendedName>
        <fullName evidence="16">Coiled-coil domain-containing protein 103</fullName>
    </recommendedName>
</protein>
<evidence type="ECO:0000256" key="7">
    <source>
        <dbReference type="ARBA" id="ARBA00022846"/>
    </source>
</evidence>
<comment type="similarity">
    <text evidence="10">Belongs to the DNAAF19/PR46b family.</text>
</comment>
<comment type="subcellular location">
    <subcellularLocation>
        <location evidence="2">Cell projection</location>
        <location evidence="2">Cilium</location>
        <location evidence="2">Flagellum</location>
    </subcellularLocation>
    <subcellularLocation>
        <location evidence="3">Cytoplasm</location>
    </subcellularLocation>
</comment>
<keyword evidence="7" id="KW-0282">Flagellum</keyword>
<dbReference type="InterPro" id="IPR042422">
    <property type="entry name" value="CC103"/>
</dbReference>
<dbReference type="GO" id="GO:0036157">
    <property type="term" value="C:outer dynein arm"/>
    <property type="evidence" value="ECO:0007669"/>
    <property type="project" value="InterPro"/>
</dbReference>
<evidence type="ECO:0000313" key="15">
    <source>
        <dbReference type="Proteomes" id="UP001479290"/>
    </source>
</evidence>
<evidence type="ECO:0000256" key="10">
    <source>
        <dbReference type="ARBA" id="ARBA00049986"/>
    </source>
</evidence>
<feature type="domain" description="Dynein attachment factor N-terminal" evidence="12">
    <location>
        <begin position="7"/>
        <end position="74"/>
    </location>
</feature>
<evidence type="ECO:0000313" key="14">
    <source>
        <dbReference type="EMBL" id="KAK9977773.1"/>
    </source>
</evidence>
<proteinExistence type="inferred from homology"/>
<dbReference type="InterPro" id="IPR025986">
    <property type="entry name" value="RPAP3-like_C"/>
</dbReference>
<comment type="subunit">
    <text evidence="4">Homodimer.</text>
</comment>
<dbReference type="AlphaFoldDB" id="A0AAW1Z909"/>
<keyword evidence="6" id="KW-0970">Cilium biogenesis/degradation</keyword>
<dbReference type="Pfam" id="PF15867">
    <property type="entry name" value="Dynein_attach_N"/>
    <property type="match status" value="1"/>
</dbReference>
<evidence type="ECO:0000256" key="9">
    <source>
        <dbReference type="ARBA" id="ARBA00023273"/>
    </source>
</evidence>
<reference evidence="13 15" key="1">
    <citation type="submission" date="2024-05" db="EMBL/GenBank/DDBJ databases">
        <title>A high-quality chromosomal-level genome assembly of Topmouth culter (Culter alburnus).</title>
        <authorList>
            <person name="Zhao H."/>
        </authorList>
    </citation>
    <scope>NUCLEOTIDE SEQUENCE [LARGE SCALE GENOMIC DNA]</scope>
    <source>
        <strain evidence="13">CATC2023</strain>
        <tissue evidence="13">Muscle</tissue>
    </source>
</reference>
<comment type="function">
    <text evidence="1">Dynein-attachment factor required for cilia motility.</text>
</comment>
<comment type="caution">
    <text evidence="13">The sequence shown here is derived from an EMBL/GenBank/DDBJ whole genome shotgun (WGS) entry which is preliminary data.</text>
</comment>
<dbReference type="PANTHER" id="PTHR28572">
    <property type="entry name" value="COILED-COIL DOMAIN-CONTAINING PROTEIN 103"/>
    <property type="match status" value="1"/>
</dbReference>
<evidence type="ECO:0000256" key="3">
    <source>
        <dbReference type="ARBA" id="ARBA00004496"/>
    </source>
</evidence>
<dbReference type="GO" id="GO:0007368">
    <property type="term" value="P:determination of left/right symmetry"/>
    <property type="evidence" value="ECO:0007669"/>
    <property type="project" value="TreeGrafter"/>
</dbReference>
<sequence>MEKSDIINFSCLEKELQAALEADRKYQRENDAKFRALSQNVASYEEFRDIVLASHLKPLDRKDISGGPRKQPWNPIAFGTKHESASADEVQPQVSEIQPRSASEFIRDWRRFAGSSSEKYSLLVSLGGKGLQEIFSTEVGFGLLGEFFLILSQCLKSGDEEKVIGVLDGLSRTGRFGLNQSLLSQAEQKACEELFNKLQVAGGEYHTSKDDSSDTSIVCEASLTHVEDDETDITIKLKGLMGKYGIQK</sequence>
<gene>
    <name evidence="13" type="ORF">ABG768_011652</name>
    <name evidence="14" type="ORF">ABG768_019570</name>
</gene>
<evidence type="ECO:0000256" key="4">
    <source>
        <dbReference type="ARBA" id="ARBA00011738"/>
    </source>
</evidence>
<feature type="domain" description="RNA-polymerase II-associated protein 3-like C-terminal" evidence="11">
    <location>
        <begin position="98"/>
        <end position="188"/>
    </location>
</feature>
<keyword evidence="9" id="KW-0966">Cell projection</keyword>
<dbReference type="EMBL" id="JAWDJR010000019">
    <property type="protein sequence ID" value="KAK9957403.1"/>
    <property type="molecule type" value="Genomic_DNA"/>
</dbReference>
<name>A0AAW1Z909_CULAL</name>
<dbReference type="PANTHER" id="PTHR28572:SF1">
    <property type="entry name" value="COILED-COIL DOMAIN-CONTAINING PROTEIN 103"/>
    <property type="match status" value="1"/>
</dbReference>
<keyword evidence="5" id="KW-0963">Cytoplasm</keyword>
<evidence type="ECO:0000256" key="6">
    <source>
        <dbReference type="ARBA" id="ARBA00022794"/>
    </source>
</evidence>
<dbReference type="EMBL" id="JAWDJR010000003">
    <property type="protein sequence ID" value="KAK9977773.1"/>
    <property type="molecule type" value="Genomic_DNA"/>
</dbReference>
<evidence type="ECO:0000256" key="1">
    <source>
        <dbReference type="ARBA" id="ARBA00004048"/>
    </source>
</evidence>
<evidence type="ECO:0008006" key="16">
    <source>
        <dbReference type="Google" id="ProtNLM"/>
    </source>
</evidence>
<keyword evidence="8" id="KW-0969">Cilium</keyword>
<dbReference type="GO" id="GO:0003351">
    <property type="term" value="P:epithelial cilium movement involved in extracellular fluid movement"/>
    <property type="evidence" value="ECO:0007669"/>
    <property type="project" value="TreeGrafter"/>
</dbReference>
<accession>A0AAW1Z909</accession>
<evidence type="ECO:0000256" key="5">
    <source>
        <dbReference type="ARBA" id="ARBA00022490"/>
    </source>
</evidence>
<evidence type="ECO:0000256" key="8">
    <source>
        <dbReference type="ARBA" id="ARBA00023069"/>
    </source>
</evidence>
<dbReference type="Proteomes" id="UP001479290">
    <property type="component" value="Unassembled WGS sequence"/>
</dbReference>
<evidence type="ECO:0000313" key="13">
    <source>
        <dbReference type="EMBL" id="KAK9957403.1"/>
    </source>
</evidence>